<evidence type="ECO:0000313" key="10">
    <source>
        <dbReference type="Proteomes" id="UP001174909"/>
    </source>
</evidence>
<dbReference type="InterPro" id="IPR001680">
    <property type="entry name" value="WD40_rpt"/>
</dbReference>
<dbReference type="AlphaFoldDB" id="A0AA35TK01"/>
<dbReference type="InterPro" id="IPR007148">
    <property type="entry name" value="SSU_processome_Utp12"/>
</dbReference>
<evidence type="ECO:0000256" key="5">
    <source>
        <dbReference type="ARBA" id="ARBA00038335"/>
    </source>
</evidence>
<comment type="caution">
    <text evidence="9">The sequence shown here is derived from an EMBL/GenBank/DDBJ whole genome shotgun (WGS) entry which is preliminary data.</text>
</comment>
<dbReference type="EMBL" id="CASHTH010003728">
    <property type="protein sequence ID" value="CAI8048442.1"/>
    <property type="molecule type" value="Genomic_DNA"/>
</dbReference>
<gene>
    <name evidence="9" type="ORF">GBAR_LOCUS26720</name>
</gene>
<dbReference type="Pfam" id="PF04003">
    <property type="entry name" value="Utp12"/>
    <property type="match status" value="1"/>
</dbReference>
<dbReference type="Gene3D" id="2.130.10.10">
    <property type="entry name" value="YVTN repeat-like/Quinoprotein amine dehydrogenase"/>
    <property type="match status" value="2"/>
</dbReference>
<feature type="repeat" description="WD" evidence="6">
    <location>
        <begin position="177"/>
        <end position="209"/>
    </location>
</feature>
<feature type="domain" description="Small-subunit processome Utp12" evidence="8">
    <location>
        <begin position="425"/>
        <end position="525"/>
    </location>
</feature>
<feature type="region of interest" description="Disordered" evidence="7">
    <location>
        <begin position="337"/>
        <end position="366"/>
    </location>
</feature>
<evidence type="ECO:0000256" key="7">
    <source>
        <dbReference type="SAM" id="MobiDB-lite"/>
    </source>
</evidence>
<feature type="repeat" description="WD" evidence="6">
    <location>
        <begin position="95"/>
        <end position="136"/>
    </location>
</feature>
<organism evidence="9 10">
    <name type="scientific">Geodia barretti</name>
    <name type="common">Barrett's horny sponge</name>
    <dbReference type="NCBI Taxonomy" id="519541"/>
    <lineage>
        <taxon>Eukaryota</taxon>
        <taxon>Metazoa</taxon>
        <taxon>Porifera</taxon>
        <taxon>Demospongiae</taxon>
        <taxon>Heteroscleromorpha</taxon>
        <taxon>Tetractinellida</taxon>
        <taxon>Astrophorina</taxon>
        <taxon>Geodiidae</taxon>
        <taxon>Geodia</taxon>
    </lineage>
</organism>
<keyword evidence="2 6" id="KW-0853">WD repeat</keyword>
<evidence type="ECO:0000259" key="8">
    <source>
        <dbReference type="Pfam" id="PF04003"/>
    </source>
</evidence>
<dbReference type="PROSITE" id="PS50294">
    <property type="entry name" value="WD_REPEATS_REGION"/>
    <property type="match status" value="1"/>
</dbReference>
<evidence type="ECO:0000256" key="2">
    <source>
        <dbReference type="ARBA" id="ARBA00022574"/>
    </source>
</evidence>
<dbReference type="Proteomes" id="UP001174909">
    <property type="component" value="Unassembled WGS sequence"/>
</dbReference>
<protein>
    <submittedName>
        <fullName evidence="9">WD repeat-containing protein 43</fullName>
    </submittedName>
</protein>
<dbReference type="SUPFAM" id="SSF50978">
    <property type="entry name" value="WD40 repeat-like"/>
    <property type="match status" value="1"/>
</dbReference>
<dbReference type="InterPro" id="IPR052414">
    <property type="entry name" value="U3_snoRNA-assoc_WDR"/>
</dbReference>
<dbReference type="PROSITE" id="PS50082">
    <property type="entry name" value="WD_REPEATS_2"/>
    <property type="match status" value="3"/>
</dbReference>
<accession>A0AA35TK01</accession>
<feature type="repeat" description="WD" evidence="6">
    <location>
        <begin position="13"/>
        <end position="42"/>
    </location>
</feature>
<dbReference type="SMART" id="SM00320">
    <property type="entry name" value="WD40"/>
    <property type="match status" value="4"/>
</dbReference>
<reference evidence="9" key="1">
    <citation type="submission" date="2023-03" db="EMBL/GenBank/DDBJ databases">
        <authorList>
            <person name="Steffen K."/>
            <person name="Cardenas P."/>
        </authorList>
    </citation>
    <scope>NUCLEOTIDE SEQUENCE</scope>
</reference>
<keyword evidence="4" id="KW-0539">Nucleus</keyword>
<keyword evidence="10" id="KW-1185">Reference proteome</keyword>
<sequence>MAEGVAAAELAVFSEDGSRLAVCSLDGELKVWSVATRTLVSRFTPEDARGGAIATASWSRVLPKHRKSGQKIAVAVSSKVVVWNAAKGREECVLSGVHSSGVSGLAWGPENCCLYSASEDKHVAVWDTKTWECNHKWKADKHGVKCISCHGDRDIVATAGRTIKLWNCDDYSLIKRFSGHATSVSSLIFIGDGLLISCARDDRVISLWSSEVKGSAAVASFTCEQEVSSCHVTVTMGTVHVVARTVEGVLHMFKYPLTNQIAAPISAHSTVQFTTGATSKGETPSPLPVLAVSLSSEGITVAHGSSLRPSIETLGWSECEGGRVCLVREKAAGLLLPGDGDTRTKNHKTQSRPVTVLGPGHMTSDGDHVTPCPGVELTSDPTAEAPLGSRMSGGGVASCREQGKNRVATAESLSRLLGQAVQSGDRSLLEEALRVRRENIIRQTLRRLPLSLILPLLRQLVRLLETCPSRGLELSLWVHHLLTQHSAYLITQPQLMAVLSSFYQVLETRSSVYNKLCRIHGKLGLMNIHDPEVAAEIVTQPLISATLGEEVLGHGESSEQVNVCS</sequence>
<dbReference type="GO" id="GO:0005730">
    <property type="term" value="C:nucleolus"/>
    <property type="evidence" value="ECO:0007669"/>
    <property type="project" value="TreeGrafter"/>
</dbReference>
<evidence type="ECO:0000256" key="1">
    <source>
        <dbReference type="ARBA" id="ARBA00004123"/>
    </source>
</evidence>
<comment type="similarity">
    <text evidence="5">Belongs to the UTP5 family.</text>
</comment>
<keyword evidence="3" id="KW-0677">Repeat</keyword>
<evidence type="ECO:0000256" key="3">
    <source>
        <dbReference type="ARBA" id="ARBA00022737"/>
    </source>
</evidence>
<name>A0AA35TK01_GEOBA</name>
<evidence type="ECO:0000256" key="6">
    <source>
        <dbReference type="PROSITE-ProRule" id="PRU00221"/>
    </source>
</evidence>
<dbReference type="InterPro" id="IPR015943">
    <property type="entry name" value="WD40/YVTN_repeat-like_dom_sf"/>
</dbReference>
<comment type="subcellular location">
    <subcellularLocation>
        <location evidence="1">Nucleus</location>
    </subcellularLocation>
</comment>
<dbReference type="Pfam" id="PF00400">
    <property type="entry name" value="WD40"/>
    <property type="match status" value="4"/>
</dbReference>
<dbReference type="InterPro" id="IPR019775">
    <property type="entry name" value="WD40_repeat_CS"/>
</dbReference>
<evidence type="ECO:0000313" key="9">
    <source>
        <dbReference type="EMBL" id="CAI8048442.1"/>
    </source>
</evidence>
<dbReference type="PANTHER" id="PTHR44267:SF1">
    <property type="entry name" value="WD REPEAT-CONTAINING PROTEIN 43"/>
    <property type="match status" value="1"/>
</dbReference>
<dbReference type="PROSITE" id="PS00678">
    <property type="entry name" value="WD_REPEATS_1"/>
    <property type="match status" value="1"/>
</dbReference>
<proteinExistence type="inferred from homology"/>
<evidence type="ECO:0000256" key="4">
    <source>
        <dbReference type="ARBA" id="ARBA00023242"/>
    </source>
</evidence>
<dbReference type="PANTHER" id="PTHR44267">
    <property type="entry name" value="WD REPEAT-CONTAINING PROTEIN 43"/>
    <property type="match status" value="1"/>
</dbReference>
<dbReference type="GO" id="GO:0000462">
    <property type="term" value="P:maturation of SSU-rRNA from tricistronic rRNA transcript (SSU-rRNA, 5.8S rRNA, LSU-rRNA)"/>
    <property type="evidence" value="ECO:0007669"/>
    <property type="project" value="TreeGrafter"/>
</dbReference>
<dbReference type="InterPro" id="IPR036322">
    <property type="entry name" value="WD40_repeat_dom_sf"/>
</dbReference>